<dbReference type="RefSeq" id="WP_180136286.1">
    <property type="nucleotide sequence ID" value="NZ_JABMKT010000030.1"/>
</dbReference>
<dbReference type="EMBL" id="JABMKT010000030">
    <property type="protein sequence ID" value="NYV28276.1"/>
    <property type="molecule type" value="Genomic_DNA"/>
</dbReference>
<evidence type="ECO:0000256" key="5">
    <source>
        <dbReference type="ARBA" id="ARBA00022989"/>
    </source>
</evidence>
<sequence>MMLLKLYIAFFQIGMFAFGGGYVILPLIEEFIVNKYTWVSSSTLLDIISISQVTPGPIAINAATFIGMNNYGVIGSVVATIGVISPQIILLTIFIKYIGFENKIMMKIIDGIKPATISLIFIATLNIMKKSMFVNFANSYKMEYVSLVCFFVAIILMKFKFKMRNIIFICALISIII</sequence>
<evidence type="ECO:0000256" key="1">
    <source>
        <dbReference type="ARBA" id="ARBA00004651"/>
    </source>
</evidence>
<dbReference type="GO" id="GO:0005886">
    <property type="term" value="C:plasma membrane"/>
    <property type="evidence" value="ECO:0007669"/>
    <property type="project" value="UniProtKB-SubCell"/>
</dbReference>
<keyword evidence="9" id="KW-1185">Reference proteome</keyword>
<keyword evidence="6 7" id="KW-0472">Membrane</keyword>
<dbReference type="Pfam" id="PF02417">
    <property type="entry name" value="Chromate_transp"/>
    <property type="match status" value="1"/>
</dbReference>
<dbReference type="AlphaFoldDB" id="A0A7Z0PGD8"/>
<evidence type="ECO:0000256" key="6">
    <source>
        <dbReference type="ARBA" id="ARBA00023136"/>
    </source>
</evidence>
<evidence type="ECO:0000256" key="3">
    <source>
        <dbReference type="ARBA" id="ARBA00022475"/>
    </source>
</evidence>
<evidence type="ECO:0000256" key="4">
    <source>
        <dbReference type="ARBA" id="ARBA00022692"/>
    </source>
</evidence>
<dbReference type="InterPro" id="IPR003370">
    <property type="entry name" value="Chromate_transpt"/>
</dbReference>
<comment type="similarity">
    <text evidence="2">Belongs to the chromate ion transporter (CHR) (TC 2.A.51) family.</text>
</comment>
<protein>
    <submittedName>
        <fullName evidence="8">Chromate transporter</fullName>
    </submittedName>
</protein>
<keyword evidence="5 7" id="KW-1133">Transmembrane helix</keyword>
<name>A0A7Z0PGD8_9FUSO</name>
<comment type="caution">
    <text evidence="8">The sequence shown here is derived from an EMBL/GenBank/DDBJ whole genome shotgun (WGS) entry which is preliminary data.</text>
</comment>
<dbReference type="GO" id="GO:0015109">
    <property type="term" value="F:chromate transmembrane transporter activity"/>
    <property type="evidence" value="ECO:0007669"/>
    <property type="project" value="InterPro"/>
</dbReference>
<keyword evidence="3" id="KW-1003">Cell membrane</keyword>
<keyword evidence="4 7" id="KW-0812">Transmembrane</keyword>
<feature type="transmembrane region" description="Helical" evidence="7">
    <location>
        <begin position="73"/>
        <end position="99"/>
    </location>
</feature>
<comment type="subcellular location">
    <subcellularLocation>
        <location evidence="1">Cell membrane</location>
        <topology evidence="1">Multi-pass membrane protein</topology>
    </subcellularLocation>
</comment>
<dbReference type="Proteomes" id="UP000526184">
    <property type="component" value="Unassembled WGS sequence"/>
</dbReference>
<feature type="transmembrane region" description="Helical" evidence="7">
    <location>
        <begin position="7"/>
        <end position="28"/>
    </location>
</feature>
<dbReference type="InterPro" id="IPR052518">
    <property type="entry name" value="CHR_Transporter"/>
</dbReference>
<evidence type="ECO:0000313" key="8">
    <source>
        <dbReference type="EMBL" id="NYV28276.1"/>
    </source>
</evidence>
<evidence type="ECO:0000256" key="2">
    <source>
        <dbReference type="ARBA" id="ARBA00005262"/>
    </source>
</evidence>
<reference evidence="8 9" key="1">
    <citation type="submission" date="2020-05" db="EMBL/GenBank/DDBJ databases">
        <title>Streptobacillus felis strain LHL191014123.</title>
        <authorList>
            <person name="Fawzy A."/>
            <person name="Rau J."/>
            <person name="Risse K."/>
            <person name="Schauerte N."/>
            <person name="Geiger C."/>
            <person name="Blom J."/>
            <person name="Imirzalioglu C."/>
            <person name="Falgenhauer J."/>
            <person name="Bach A."/>
            <person name="Herden C."/>
            <person name="Eisenberg T."/>
        </authorList>
    </citation>
    <scope>NUCLEOTIDE SEQUENCE [LARGE SCALE GENOMIC DNA]</scope>
    <source>
        <strain evidence="8 9">LHL191014123</strain>
    </source>
</reference>
<dbReference type="PANTHER" id="PTHR43663:SF1">
    <property type="entry name" value="CHROMATE TRANSPORTER"/>
    <property type="match status" value="1"/>
</dbReference>
<feature type="transmembrane region" description="Helical" evidence="7">
    <location>
        <begin position="140"/>
        <end position="159"/>
    </location>
</feature>
<proteinExistence type="inferred from homology"/>
<gene>
    <name evidence="8" type="ORF">HP397_05580</name>
</gene>
<dbReference type="PANTHER" id="PTHR43663">
    <property type="entry name" value="CHROMATE TRANSPORT PROTEIN-RELATED"/>
    <property type="match status" value="1"/>
</dbReference>
<accession>A0A7Z0PGD8</accession>
<evidence type="ECO:0000313" key="9">
    <source>
        <dbReference type="Proteomes" id="UP000526184"/>
    </source>
</evidence>
<feature type="transmembrane region" description="Helical" evidence="7">
    <location>
        <begin position="111"/>
        <end position="128"/>
    </location>
</feature>
<evidence type="ECO:0000256" key="7">
    <source>
        <dbReference type="SAM" id="Phobius"/>
    </source>
</evidence>
<organism evidence="8 9">
    <name type="scientific">Streptobacillus felis</name>
    <dbReference type="NCBI Taxonomy" id="1384509"/>
    <lineage>
        <taxon>Bacteria</taxon>
        <taxon>Fusobacteriati</taxon>
        <taxon>Fusobacteriota</taxon>
        <taxon>Fusobacteriia</taxon>
        <taxon>Fusobacteriales</taxon>
        <taxon>Leptotrichiaceae</taxon>
        <taxon>Streptobacillus</taxon>
    </lineage>
</organism>